<evidence type="ECO:0000313" key="8">
    <source>
        <dbReference type="Proteomes" id="UP001146120"/>
    </source>
</evidence>
<reference evidence="7" key="2">
    <citation type="journal article" date="2023" name="Microbiol Resour">
        <title>Decontamination and Annotation of the Draft Genome Sequence of the Oomycete Lagenidium giganteum ARSEF 373.</title>
        <authorList>
            <person name="Morgan W.R."/>
            <person name="Tartar A."/>
        </authorList>
    </citation>
    <scope>NUCLEOTIDE SEQUENCE</scope>
    <source>
        <strain evidence="7">ARSEF 373</strain>
    </source>
</reference>
<protein>
    <recommendedName>
        <fullName evidence="2">peptidylprolyl isomerase</fullName>
        <ecNumber evidence="2">5.2.1.8</ecNumber>
    </recommendedName>
</protein>
<feature type="domain" description="PPIase cyclophilin-type" evidence="6">
    <location>
        <begin position="283"/>
        <end position="464"/>
    </location>
</feature>
<evidence type="ECO:0000256" key="1">
    <source>
        <dbReference type="ARBA" id="ARBA00000971"/>
    </source>
</evidence>
<feature type="region of interest" description="Disordered" evidence="5">
    <location>
        <begin position="75"/>
        <end position="133"/>
    </location>
</feature>
<dbReference type="Gene3D" id="2.40.100.10">
    <property type="entry name" value="Cyclophilin-like"/>
    <property type="match status" value="1"/>
</dbReference>
<evidence type="ECO:0000259" key="6">
    <source>
        <dbReference type="PROSITE" id="PS50072"/>
    </source>
</evidence>
<evidence type="ECO:0000256" key="5">
    <source>
        <dbReference type="SAM" id="MobiDB-lite"/>
    </source>
</evidence>
<proteinExistence type="predicted"/>
<dbReference type="Pfam" id="PF00160">
    <property type="entry name" value="Pro_isomerase"/>
    <property type="match status" value="1"/>
</dbReference>
<evidence type="ECO:0000256" key="3">
    <source>
        <dbReference type="ARBA" id="ARBA00023110"/>
    </source>
</evidence>
<dbReference type="SUPFAM" id="SSF50891">
    <property type="entry name" value="Cyclophilin-like"/>
    <property type="match status" value="1"/>
</dbReference>
<dbReference type="EMBL" id="DAKRPA010000035">
    <property type="protein sequence ID" value="DBA02168.1"/>
    <property type="molecule type" value="Genomic_DNA"/>
</dbReference>
<accession>A0AAV2Z5D5</accession>
<dbReference type="AlphaFoldDB" id="A0AAV2Z5D5"/>
<comment type="caution">
    <text evidence="7">The sequence shown here is derived from an EMBL/GenBank/DDBJ whole genome shotgun (WGS) entry which is preliminary data.</text>
</comment>
<dbReference type="PANTHER" id="PTHR11071:SF561">
    <property type="entry name" value="PEPTIDYL-PROLYL CIS-TRANS ISOMERASE D-RELATED"/>
    <property type="match status" value="1"/>
</dbReference>
<sequence length="465" mass="51466">MVMTGDTMAGNAETRPEPINFLKWADVLPTPVEDKETSVKPASVALGNAFKQRSRAAWLEAKKLREDPLLPQVEEQVKQQQKMAEQGNAADNEDSAKTFRERSEQSWRTQREELRRQAVSIESGQLPVPENDEDTSSIAAILRRRGYGVKVSSPAVGGGMAPLSSPTNSSLASSSSSAPLSFRESSKETWQATKSWRTELPDDVFAGTEMHEQQQLFRKRLVDFYTKYNPEKIGGIDRTLEAFRGREEELFAKLTEKYVTSASTTLQSRKTKFITNETHPKLFMDISIGGKPAGRIVMRVLSDVVPLAAENFRCLCTGEKGVGPLINKPLHFKGSSFHRIIKDFVVQGGVRLPDFTVGDGTGGLSIYGGTPDGDMWGKFKDEQFLPHDDIGLLSMANNGKNRNGSQFFITTKSRLANLDGKHVVFGEVIEGLDVVDAMQNVEVNKARNNRPMSHNKVVIVDCGEL</sequence>
<dbReference type="GO" id="GO:0016018">
    <property type="term" value="F:cyclosporin A binding"/>
    <property type="evidence" value="ECO:0007669"/>
    <property type="project" value="TreeGrafter"/>
</dbReference>
<dbReference type="PROSITE" id="PS00170">
    <property type="entry name" value="CSA_PPIASE_1"/>
    <property type="match status" value="1"/>
</dbReference>
<dbReference type="InterPro" id="IPR002130">
    <property type="entry name" value="Cyclophilin-type_PPIase_dom"/>
</dbReference>
<dbReference type="Proteomes" id="UP001146120">
    <property type="component" value="Unassembled WGS sequence"/>
</dbReference>
<evidence type="ECO:0000313" key="7">
    <source>
        <dbReference type="EMBL" id="DBA02168.1"/>
    </source>
</evidence>
<dbReference type="InterPro" id="IPR029000">
    <property type="entry name" value="Cyclophilin-like_dom_sf"/>
</dbReference>
<dbReference type="PANTHER" id="PTHR11071">
    <property type="entry name" value="PEPTIDYL-PROLYL CIS-TRANS ISOMERASE"/>
    <property type="match status" value="1"/>
</dbReference>
<dbReference type="GO" id="GO:0005737">
    <property type="term" value="C:cytoplasm"/>
    <property type="evidence" value="ECO:0007669"/>
    <property type="project" value="TreeGrafter"/>
</dbReference>
<feature type="compositionally biased region" description="Low complexity" evidence="5">
    <location>
        <begin position="161"/>
        <end position="183"/>
    </location>
</feature>
<feature type="region of interest" description="Disordered" evidence="5">
    <location>
        <begin position="153"/>
        <end position="184"/>
    </location>
</feature>
<comment type="catalytic activity">
    <reaction evidence="1">
        <text>[protein]-peptidylproline (omega=180) = [protein]-peptidylproline (omega=0)</text>
        <dbReference type="Rhea" id="RHEA:16237"/>
        <dbReference type="Rhea" id="RHEA-COMP:10747"/>
        <dbReference type="Rhea" id="RHEA-COMP:10748"/>
        <dbReference type="ChEBI" id="CHEBI:83833"/>
        <dbReference type="ChEBI" id="CHEBI:83834"/>
        <dbReference type="EC" id="5.2.1.8"/>
    </reaction>
</comment>
<feature type="compositionally biased region" description="Basic and acidic residues" evidence="5">
    <location>
        <begin position="94"/>
        <end position="116"/>
    </location>
</feature>
<gene>
    <name evidence="7" type="ORF">N0F65_004803</name>
</gene>
<keyword evidence="4" id="KW-0413">Isomerase</keyword>
<name>A0AAV2Z5D5_9STRA</name>
<evidence type="ECO:0000256" key="2">
    <source>
        <dbReference type="ARBA" id="ARBA00013194"/>
    </source>
</evidence>
<dbReference type="PROSITE" id="PS50072">
    <property type="entry name" value="CSA_PPIASE_2"/>
    <property type="match status" value="1"/>
</dbReference>
<keyword evidence="3" id="KW-0697">Rotamase</keyword>
<dbReference type="GO" id="GO:0003755">
    <property type="term" value="F:peptidyl-prolyl cis-trans isomerase activity"/>
    <property type="evidence" value="ECO:0007669"/>
    <property type="project" value="UniProtKB-KW"/>
</dbReference>
<organism evidence="7 8">
    <name type="scientific">Lagenidium giganteum</name>
    <dbReference type="NCBI Taxonomy" id="4803"/>
    <lineage>
        <taxon>Eukaryota</taxon>
        <taxon>Sar</taxon>
        <taxon>Stramenopiles</taxon>
        <taxon>Oomycota</taxon>
        <taxon>Peronosporomycetes</taxon>
        <taxon>Pythiales</taxon>
        <taxon>Pythiaceae</taxon>
    </lineage>
</organism>
<evidence type="ECO:0000256" key="4">
    <source>
        <dbReference type="ARBA" id="ARBA00023235"/>
    </source>
</evidence>
<dbReference type="InterPro" id="IPR020892">
    <property type="entry name" value="Cyclophilin-type_PPIase_CS"/>
</dbReference>
<reference evidence="7" key="1">
    <citation type="submission" date="2022-11" db="EMBL/GenBank/DDBJ databases">
        <authorList>
            <person name="Morgan W.R."/>
            <person name="Tartar A."/>
        </authorList>
    </citation>
    <scope>NUCLEOTIDE SEQUENCE</scope>
    <source>
        <strain evidence="7">ARSEF 373</strain>
    </source>
</reference>
<dbReference type="FunFam" id="2.40.100.10:FF:000025">
    <property type="entry name" value="Peptidyl-prolyl cis-trans isomerase CYP19-2"/>
    <property type="match status" value="1"/>
</dbReference>
<dbReference type="GO" id="GO:0006457">
    <property type="term" value="P:protein folding"/>
    <property type="evidence" value="ECO:0007669"/>
    <property type="project" value="InterPro"/>
</dbReference>
<dbReference type="EC" id="5.2.1.8" evidence="2"/>
<keyword evidence="8" id="KW-1185">Reference proteome</keyword>
<dbReference type="PRINTS" id="PR00153">
    <property type="entry name" value="CSAPPISMRASE"/>
</dbReference>